<sequence length="158" mass="17282">MTEKNDMPTETNGAGHALQVKVAMQGGEQTAQPIYSNLTSVQNAQGVVMVDFGFMDPQTMQLLNQKIASGEKISDTITAKMSCRMAVSVDAANQLSQQLNQLLGLNPNVHKQAVQQKRAEQSESMVTKLDTDAIPKEESDKQESGKGGFRFPWSKKTH</sequence>
<gene>
    <name evidence="2" type="ORF">C8R26_101119</name>
</gene>
<evidence type="ECO:0000313" key="3">
    <source>
        <dbReference type="Proteomes" id="UP000244128"/>
    </source>
</evidence>
<comment type="caution">
    <text evidence="2">The sequence shown here is derived from an EMBL/GenBank/DDBJ whole genome shotgun (WGS) entry which is preliminary data.</text>
</comment>
<evidence type="ECO:0000313" key="2">
    <source>
        <dbReference type="EMBL" id="PTQ78803.1"/>
    </source>
</evidence>
<evidence type="ECO:0000256" key="1">
    <source>
        <dbReference type="SAM" id="MobiDB-lite"/>
    </source>
</evidence>
<reference evidence="2 3" key="1">
    <citation type="submission" date="2018-04" db="EMBL/GenBank/DDBJ databases">
        <title>Active sludge and wastewater microbial communities from Klosterneuburg, Austria.</title>
        <authorList>
            <person name="Wagner M."/>
        </authorList>
    </citation>
    <scope>NUCLEOTIDE SEQUENCE [LARGE SCALE GENOMIC DNA]</scope>
    <source>
        <strain evidence="2 3">Nm49</strain>
    </source>
</reference>
<feature type="compositionally biased region" description="Basic and acidic residues" evidence="1">
    <location>
        <begin position="129"/>
        <end position="144"/>
    </location>
</feature>
<protein>
    <submittedName>
        <fullName evidence="2">Uncharacterized protein</fullName>
    </submittedName>
</protein>
<name>A0A2T5I4Q6_9PROT</name>
<dbReference type="EMBL" id="QAOI01000001">
    <property type="protein sequence ID" value="PTQ78803.1"/>
    <property type="molecule type" value="Genomic_DNA"/>
</dbReference>
<proteinExistence type="predicted"/>
<organism evidence="2 3">
    <name type="scientific">Nitrosomonas oligotropha</name>
    <dbReference type="NCBI Taxonomy" id="42354"/>
    <lineage>
        <taxon>Bacteria</taxon>
        <taxon>Pseudomonadati</taxon>
        <taxon>Pseudomonadota</taxon>
        <taxon>Betaproteobacteria</taxon>
        <taxon>Nitrosomonadales</taxon>
        <taxon>Nitrosomonadaceae</taxon>
        <taxon>Nitrosomonas</taxon>
    </lineage>
</organism>
<dbReference type="AlphaFoldDB" id="A0A2T5I4Q6"/>
<feature type="region of interest" description="Disordered" evidence="1">
    <location>
        <begin position="113"/>
        <end position="158"/>
    </location>
</feature>
<dbReference type="RefSeq" id="WP_107801729.1">
    <property type="nucleotide sequence ID" value="NZ_QAOI01000001.1"/>
</dbReference>
<dbReference type="Proteomes" id="UP000244128">
    <property type="component" value="Unassembled WGS sequence"/>
</dbReference>
<accession>A0A2T5I4Q6</accession>